<protein>
    <submittedName>
        <fullName evidence="7">Membrane protein</fullName>
    </submittedName>
</protein>
<dbReference type="RefSeq" id="WP_140720904.1">
    <property type="nucleotide sequence ID" value="NZ_BNBA01000007.1"/>
</dbReference>
<reference evidence="7" key="1">
    <citation type="journal article" date="2014" name="Int. J. Syst. Evol. Microbiol.">
        <title>Complete genome sequence of Corynebacterium casei LMG S-19264T (=DSM 44701T), isolated from a smear-ripened cheese.</title>
        <authorList>
            <consortium name="US DOE Joint Genome Institute (JGI-PGF)"/>
            <person name="Walter F."/>
            <person name="Albersmeier A."/>
            <person name="Kalinowski J."/>
            <person name="Ruckert C."/>
        </authorList>
    </citation>
    <scope>NUCLEOTIDE SEQUENCE</scope>
    <source>
        <strain evidence="7">JCM 13306</strain>
    </source>
</reference>
<accession>A0A919F7F0</accession>
<evidence type="ECO:0000256" key="2">
    <source>
        <dbReference type="ARBA" id="ARBA00022692"/>
    </source>
</evidence>
<keyword evidence="4 5" id="KW-0472">Membrane</keyword>
<feature type="transmembrane region" description="Helical" evidence="5">
    <location>
        <begin position="48"/>
        <end position="72"/>
    </location>
</feature>
<dbReference type="Proteomes" id="UP000623958">
    <property type="component" value="Unassembled WGS sequence"/>
</dbReference>
<dbReference type="AlphaFoldDB" id="A0A919F7F0"/>
<gene>
    <name evidence="7" type="ORF">GCM10009090_13030</name>
</gene>
<dbReference type="EMBL" id="BNBA01000007">
    <property type="protein sequence ID" value="GHH51150.1"/>
    <property type="molecule type" value="Genomic_DNA"/>
</dbReference>
<evidence type="ECO:0000259" key="6">
    <source>
        <dbReference type="Pfam" id="PF06305"/>
    </source>
</evidence>
<evidence type="ECO:0000256" key="3">
    <source>
        <dbReference type="ARBA" id="ARBA00022989"/>
    </source>
</evidence>
<keyword evidence="1" id="KW-1003">Cell membrane</keyword>
<keyword evidence="2 5" id="KW-0812">Transmembrane</keyword>
<dbReference type="GO" id="GO:0005886">
    <property type="term" value="C:plasma membrane"/>
    <property type="evidence" value="ECO:0007669"/>
    <property type="project" value="InterPro"/>
</dbReference>
<keyword evidence="3 5" id="KW-1133">Transmembrane helix</keyword>
<evidence type="ECO:0000256" key="5">
    <source>
        <dbReference type="SAM" id="Phobius"/>
    </source>
</evidence>
<evidence type="ECO:0000256" key="4">
    <source>
        <dbReference type="ARBA" id="ARBA00023136"/>
    </source>
</evidence>
<name>A0A919F7F0_9XANT</name>
<dbReference type="InterPro" id="IPR010445">
    <property type="entry name" value="LapA_dom"/>
</dbReference>
<evidence type="ECO:0000256" key="1">
    <source>
        <dbReference type="ARBA" id="ARBA00022475"/>
    </source>
</evidence>
<organism evidence="7 8">
    <name type="scientific">Xanthomonas boreopolis</name>
    <dbReference type="NCBI Taxonomy" id="86183"/>
    <lineage>
        <taxon>Bacteria</taxon>
        <taxon>Pseudomonadati</taxon>
        <taxon>Pseudomonadota</taxon>
        <taxon>Gammaproteobacteria</taxon>
        <taxon>Lysobacterales</taxon>
        <taxon>Lysobacteraceae</taxon>
        <taxon>Xanthomonas</taxon>
    </lineage>
</organism>
<dbReference type="Pfam" id="PF06305">
    <property type="entry name" value="LapA_dom"/>
    <property type="match status" value="1"/>
</dbReference>
<evidence type="ECO:0000313" key="7">
    <source>
        <dbReference type="EMBL" id="GHH51150.1"/>
    </source>
</evidence>
<comment type="caution">
    <text evidence="7">The sequence shown here is derived from an EMBL/GenBank/DDBJ whole genome shotgun (WGS) entry which is preliminary data.</text>
</comment>
<proteinExistence type="predicted"/>
<feature type="domain" description="Lipopolysaccharide assembly protein A" evidence="6">
    <location>
        <begin position="27"/>
        <end position="83"/>
    </location>
</feature>
<keyword evidence="8" id="KW-1185">Reference proteome</keyword>
<sequence>MKAFRWVLLLVLLLVALLAGLIIGAVNNGEVTIDLLVTSFTMKLGSVIVSTLLVGLAVGAVLALAGVALPLYARLRAANKQLAGKAASSQPGASGPTHGI</sequence>
<reference evidence="7" key="2">
    <citation type="submission" date="2020-09" db="EMBL/GenBank/DDBJ databases">
        <authorList>
            <person name="Sun Q."/>
            <person name="Ohkuma M."/>
        </authorList>
    </citation>
    <scope>NUCLEOTIDE SEQUENCE</scope>
    <source>
        <strain evidence="7">JCM 13306</strain>
    </source>
</reference>
<evidence type="ECO:0000313" key="8">
    <source>
        <dbReference type="Proteomes" id="UP000623958"/>
    </source>
</evidence>